<dbReference type="NCBIfam" id="TIGR00083">
    <property type="entry name" value="ribF"/>
    <property type="match status" value="1"/>
</dbReference>
<accession>A0AB34P757</accession>
<dbReference type="FunFam" id="3.40.50.620:FF:000021">
    <property type="entry name" value="Riboflavin biosynthesis protein"/>
    <property type="match status" value="1"/>
</dbReference>
<feature type="domain" description="Riboflavin kinase" evidence="21">
    <location>
        <begin position="184"/>
        <end position="307"/>
    </location>
</feature>
<dbReference type="NCBIfam" id="NF004160">
    <property type="entry name" value="PRK05627.1-3"/>
    <property type="match status" value="1"/>
</dbReference>
<evidence type="ECO:0000256" key="3">
    <source>
        <dbReference type="ARBA" id="ARBA00005201"/>
    </source>
</evidence>
<dbReference type="FunFam" id="2.40.30.30:FF:000003">
    <property type="entry name" value="Riboflavin biosynthesis protein"/>
    <property type="match status" value="1"/>
</dbReference>
<dbReference type="Pfam" id="PF06574">
    <property type="entry name" value="FAD_syn"/>
    <property type="match status" value="1"/>
</dbReference>
<dbReference type="EMBL" id="JRQI01000054">
    <property type="protein sequence ID" value="KGK57190.1"/>
    <property type="molecule type" value="Genomic_DNA"/>
</dbReference>
<dbReference type="NCBIfam" id="NF004163">
    <property type="entry name" value="PRK05627.1-6"/>
    <property type="match status" value="1"/>
</dbReference>
<dbReference type="InterPro" id="IPR023465">
    <property type="entry name" value="Riboflavin_kinase_dom_sf"/>
</dbReference>
<evidence type="ECO:0000259" key="21">
    <source>
        <dbReference type="SMART" id="SM00904"/>
    </source>
</evidence>
<keyword evidence="13 22" id="KW-0418">Kinase</keyword>
<comment type="pathway">
    <text evidence="2">Cofactor biosynthesis; FAD biosynthesis; FAD from FMN: step 1/1.</text>
</comment>
<comment type="similarity">
    <text evidence="4">Belongs to the RibF family.</text>
</comment>
<dbReference type="GO" id="GO:0008531">
    <property type="term" value="F:riboflavin kinase activity"/>
    <property type="evidence" value="ECO:0007669"/>
    <property type="project" value="UniProtKB-EC"/>
</dbReference>
<organism evidence="22 23">
    <name type="scientific">Xanthomonas cannabis pv. phaseoli</name>
    <dbReference type="NCBI Taxonomy" id="1885902"/>
    <lineage>
        <taxon>Bacteria</taxon>
        <taxon>Pseudomonadati</taxon>
        <taxon>Pseudomonadota</taxon>
        <taxon>Gammaproteobacteria</taxon>
        <taxon>Lysobacterales</taxon>
        <taxon>Lysobacteraceae</taxon>
        <taxon>Xanthomonas</taxon>
    </lineage>
</organism>
<dbReference type="InterPro" id="IPR015864">
    <property type="entry name" value="FAD_synthase"/>
</dbReference>
<evidence type="ECO:0000256" key="12">
    <source>
        <dbReference type="ARBA" id="ARBA00022741"/>
    </source>
</evidence>
<dbReference type="PANTHER" id="PTHR22749">
    <property type="entry name" value="RIBOFLAVIN KINASE/FMN ADENYLYLTRANSFERASE"/>
    <property type="match status" value="1"/>
</dbReference>
<dbReference type="GO" id="GO:0009231">
    <property type="term" value="P:riboflavin biosynthetic process"/>
    <property type="evidence" value="ECO:0007669"/>
    <property type="project" value="InterPro"/>
</dbReference>
<dbReference type="SMART" id="SM00904">
    <property type="entry name" value="Flavokinase"/>
    <property type="match status" value="1"/>
</dbReference>
<dbReference type="InterPro" id="IPR002606">
    <property type="entry name" value="Riboflavin_kinase_bac"/>
</dbReference>
<dbReference type="PANTHER" id="PTHR22749:SF6">
    <property type="entry name" value="RIBOFLAVIN KINASE"/>
    <property type="match status" value="1"/>
</dbReference>
<keyword evidence="12" id="KW-0547">Nucleotide-binding</keyword>
<name>A0AB34P757_9XANT</name>
<proteinExistence type="inferred from homology"/>
<evidence type="ECO:0000256" key="19">
    <source>
        <dbReference type="ARBA" id="ARBA00049494"/>
    </source>
</evidence>
<comment type="caution">
    <text evidence="22">The sequence shown here is derived from an EMBL/GenBank/DDBJ whole genome shotgun (WGS) entry which is preliminary data.</text>
</comment>
<keyword evidence="11" id="KW-0548">Nucleotidyltransferase</keyword>
<dbReference type="InterPro" id="IPR014729">
    <property type="entry name" value="Rossmann-like_a/b/a_fold"/>
</dbReference>
<dbReference type="InterPro" id="IPR015865">
    <property type="entry name" value="Riboflavin_kinase_bac/euk"/>
</dbReference>
<keyword evidence="14" id="KW-0274">FAD</keyword>
<dbReference type="Gene3D" id="3.40.50.620">
    <property type="entry name" value="HUPs"/>
    <property type="match status" value="1"/>
</dbReference>
<evidence type="ECO:0000256" key="17">
    <source>
        <dbReference type="ARBA" id="ARBA00032176"/>
    </source>
</evidence>
<evidence type="ECO:0000256" key="7">
    <source>
        <dbReference type="ARBA" id="ARBA00018483"/>
    </source>
</evidence>
<keyword evidence="9" id="KW-0288">FMN</keyword>
<dbReference type="Proteomes" id="UP000029879">
    <property type="component" value="Unassembled WGS sequence"/>
</dbReference>
<gene>
    <name evidence="22" type="ORF">NC00_13905</name>
</gene>
<dbReference type="RefSeq" id="WP_047695983.1">
    <property type="nucleotide sequence ID" value="NZ_KN265504.1"/>
</dbReference>
<dbReference type="GO" id="GO:0009398">
    <property type="term" value="P:FMN biosynthetic process"/>
    <property type="evidence" value="ECO:0007669"/>
    <property type="project" value="TreeGrafter"/>
</dbReference>
<evidence type="ECO:0000313" key="23">
    <source>
        <dbReference type="Proteomes" id="UP000029879"/>
    </source>
</evidence>
<comment type="function">
    <text evidence="1">Catalyzes the phosphorylation of riboflavin to FMN followed by the adenylation of FMN to FAD.</text>
</comment>
<dbReference type="Gene3D" id="2.40.30.30">
    <property type="entry name" value="Riboflavin kinase-like"/>
    <property type="match status" value="1"/>
</dbReference>
<evidence type="ECO:0000256" key="9">
    <source>
        <dbReference type="ARBA" id="ARBA00022643"/>
    </source>
</evidence>
<protein>
    <recommendedName>
        <fullName evidence="7">Bifunctional riboflavin kinase/FMN adenylyltransferase</fullName>
        <ecNumber evidence="5">2.7.1.26</ecNumber>
        <ecNumber evidence="6">2.7.7.2</ecNumber>
    </recommendedName>
    <alternativeName>
        <fullName evidence="17">Riboflavin biosynthesis protein RibF</fullName>
    </alternativeName>
</protein>
<evidence type="ECO:0000256" key="2">
    <source>
        <dbReference type="ARBA" id="ARBA00004726"/>
    </source>
</evidence>
<dbReference type="SUPFAM" id="SSF82114">
    <property type="entry name" value="Riboflavin kinase-like"/>
    <property type="match status" value="1"/>
</dbReference>
<evidence type="ECO:0000256" key="18">
    <source>
        <dbReference type="ARBA" id="ARBA00047880"/>
    </source>
</evidence>
<comment type="catalytic activity">
    <reaction evidence="19">
        <text>FMN + ATP + H(+) = FAD + diphosphate</text>
        <dbReference type="Rhea" id="RHEA:17237"/>
        <dbReference type="ChEBI" id="CHEBI:15378"/>
        <dbReference type="ChEBI" id="CHEBI:30616"/>
        <dbReference type="ChEBI" id="CHEBI:33019"/>
        <dbReference type="ChEBI" id="CHEBI:57692"/>
        <dbReference type="ChEBI" id="CHEBI:58210"/>
        <dbReference type="EC" id="2.7.7.2"/>
    </reaction>
</comment>
<dbReference type="InterPro" id="IPR023468">
    <property type="entry name" value="Riboflavin_kinase"/>
</dbReference>
<dbReference type="AlphaFoldDB" id="A0AB34P757"/>
<evidence type="ECO:0000313" key="22">
    <source>
        <dbReference type="EMBL" id="KGK57190.1"/>
    </source>
</evidence>
<dbReference type="NCBIfam" id="NF004159">
    <property type="entry name" value="PRK05627.1-2"/>
    <property type="match status" value="1"/>
</dbReference>
<evidence type="ECO:0000256" key="14">
    <source>
        <dbReference type="ARBA" id="ARBA00022827"/>
    </source>
</evidence>
<evidence type="ECO:0000256" key="10">
    <source>
        <dbReference type="ARBA" id="ARBA00022679"/>
    </source>
</evidence>
<comment type="catalytic activity">
    <reaction evidence="18">
        <text>riboflavin + ATP = FMN + ADP + H(+)</text>
        <dbReference type="Rhea" id="RHEA:14357"/>
        <dbReference type="ChEBI" id="CHEBI:15378"/>
        <dbReference type="ChEBI" id="CHEBI:30616"/>
        <dbReference type="ChEBI" id="CHEBI:57986"/>
        <dbReference type="ChEBI" id="CHEBI:58210"/>
        <dbReference type="ChEBI" id="CHEBI:456216"/>
        <dbReference type="EC" id="2.7.1.26"/>
    </reaction>
</comment>
<evidence type="ECO:0000256" key="15">
    <source>
        <dbReference type="ARBA" id="ARBA00022840"/>
    </source>
</evidence>
<dbReference type="EC" id="2.7.7.2" evidence="6"/>
<evidence type="ECO:0000256" key="5">
    <source>
        <dbReference type="ARBA" id="ARBA00012105"/>
    </source>
</evidence>
<dbReference type="EC" id="2.7.1.26" evidence="5"/>
<keyword evidence="8" id="KW-0285">Flavoprotein</keyword>
<evidence type="ECO:0000256" key="13">
    <source>
        <dbReference type="ARBA" id="ARBA00022777"/>
    </source>
</evidence>
<evidence type="ECO:0000256" key="16">
    <source>
        <dbReference type="ARBA" id="ARBA00023268"/>
    </source>
</evidence>
<keyword evidence="16" id="KW-0511">Multifunctional enzyme</keyword>
<keyword evidence="15" id="KW-0067">ATP-binding</keyword>
<keyword evidence="10" id="KW-0808">Transferase</keyword>
<reference evidence="22 23" key="1">
    <citation type="submission" date="2014-10" db="EMBL/GenBank/DDBJ databases">
        <title>Genome sequence of a Xanthomonas strain that is pathogenic on beans.</title>
        <authorList>
            <person name="Aritua V."/>
            <person name="Sapp M."/>
            <person name="Harrison J."/>
            <person name="Smith J."/>
            <person name="Studholme D."/>
        </authorList>
    </citation>
    <scope>NUCLEOTIDE SEQUENCE [LARGE SCALE GENOMIC DNA]</scope>
    <source>
        <strain evidence="22 23">Nyagatare</strain>
    </source>
</reference>
<evidence type="ECO:0000256" key="8">
    <source>
        <dbReference type="ARBA" id="ARBA00022630"/>
    </source>
</evidence>
<evidence type="ECO:0000256" key="6">
    <source>
        <dbReference type="ARBA" id="ARBA00012393"/>
    </source>
</evidence>
<dbReference type="GO" id="GO:0005524">
    <property type="term" value="F:ATP binding"/>
    <property type="evidence" value="ECO:0007669"/>
    <property type="project" value="UniProtKB-KW"/>
</dbReference>
<evidence type="ECO:0000256" key="20">
    <source>
        <dbReference type="SAM" id="MobiDB-lite"/>
    </source>
</evidence>
<dbReference type="CDD" id="cd02064">
    <property type="entry name" value="FAD_synthetase_N"/>
    <property type="match status" value="1"/>
</dbReference>
<dbReference type="SUPFAM" id="SSF52374">
    <property type="entry name" value="Nucleotidylyl transferase"/>
    <property type="match status" value="1"/>
</dbReference>
<feature type="region of interest" description="Disordered" evidence="20">
    <location>
        <begin position="328"/>
        <end position="403"/>
    </location>
</feature>
<evidence type="ECO:0000256" key="4">
    <source>
        <dbReference type="ARBA" id="ARBA00010214"/>
    </source>
</evidence>
<evidence type="ECO:0000256" key="11">
    <source>
        <dbReference type="ARBA" id="ARBA00022695"/>
    </source>
</evidence>
<sequence length="403" mass="43028">MSRLFRDVEGGTLFPHGSVVCIGAFDGLHLGHRALVQHAADRARALGVPAVALSFEPLPREFFAPAAPPPRLTLARAKIEGLLGFGADSVGLIRFDGRLSAMSAEDFVRLALVGRLCAREVWIGPEFRFGHRRGGDIALLRTLGEQHGFAAGEIAPVHLHGERISATRIRELLVAGEFAHAADLLGRPYAIGGRVVRGKQLGRTLGYPTANLRFSRTPALSGIYATWVHGVAAQPWPSVSSFGTRPTVAGVEPLLEAHLFDFQGDLYGRHLEVEFVAKLRNEEKFDGLEALTVQMHRDAEQARAVLQGSPSRMLVGAECMGGLQQARDVSVHAEGSPAQGAVAPGADPNDASLSQQPARPSADSNDASRSQRPARPCADSNDAIPSQQPAHPCADSSMKAAQR</sequence>
<evidence type="ECO:0000256" key="1">
    <source>
        <dbReference type="ARBA" id="ARBA00002121"/>
    </source>
</evidence>
<comment type="pathway">
    <text evidence="3">Cofactor biosynthesis; FMN biosynthesis; FMN from riboflavin (ATP route): step 1/1.</text>
</comment>
<dbReference type="Pfam" id="PF01687">
    <property type="entry name" value="Flavokinase"/>
    <property type="match status" value="1"/>
</dbReference>
<dbReference type="GO" id="GO:0003919">
    <property type="term" value="F:FMN adenylyltransferase activity"/>
    <property type="evidence" value="ECO:0007669"/>
    <property type="project" value="UniProtKB-EC"/>
</dbReference>
<feature type="compositionally biased region" description="Polar residues" evidence="20">
    <location>
        <begin position="351"/>
        <end position="371"/>
    </location>
</feature>